<evidence type="ECO:0000313" key="4">
    <source>
        <dbReference type="Proteomes" id="UP001501495"/>
    </source>
</evidence>
<dbReference type="Proteomes" id="UP001501495">
    <property type="component" value="Unassembled WGS sequence"/>
</dbReference>
<gene>
    <name evidence="3" type="ORF">GCM10022215_05590</name>
</gene>
<feature type="signal peptide" evidence="2">
    <location>
        <begin position="1"/>
        <end position="25"/>
    </location>
</feature>
<feature type="region of interest" description="Disordered" evidence="1">
    <location>
        <begin position="31"/>
        <end position="65"/>
    </location>
</feature>
<evidence type="ECO:0000256" key="2">
    <source>
        <dbReference type="SAM" id="SignalP"/>
    </source>
</evidence>
<comment type="caution">
    <text evidence="3">The sequence shown here is derived from an EMBL/GenBank/DDBJ whole genome shotgun (WGS) entry which is preliminary data.</text>
</comment>
<organism evidence="3 4">
    <name type="scientific">Nocardioides fonticola</name>
    <dbReference type="NCBI Taxonomy" id="450363"/>
    <lineage>
        <taxon>Bacteria</taxon>
        <taxon>Bacillati</taxon>
        <taxon>Actinomycetota</taxon>
        <taxon>Actinomycetes</taxon>
        <taxon>Propionibacteriales</taxon>
        <taxon>Nocardioidaceae</taxon>
        <taxon>Nocardioides</taxon>
    </lineage>
</organism>
<dbReference type="PROSITE" id="PS51257">
    <property type="entry name" value="PROKAR_LIPOPROTEIN"/>
    <property type="match status" value="1"/>
</dbReference>
<keyword evidence="4" id="KW-1185">Reference proteome</keyword>
<feature type="chain" id="PRO_5046494050" description="Lipoprotein" evidence="2">
    <location>
        <begin position="26"/>
        <end position="192"/>
    </location>
</feature>
<protein>
    <recommendedName>
        <fullName evidence="5">Lipoprotein</fullName>
    </recommendedName>
</protein>
<evidence type="ECO:0000256" key="1">
    <source>
        <dbReference type="SAM" id="MobiDB-lite"/>
    </source>
</evidence>
<proteinExistence type="predicted"/>
<keyword evidence="2" id="KW-0732">Signal</keyword>
<dbReference type="RefSeq" id="WP_344731692.1">
    <property type="nucleotide sequence ID" value="NZ_BAAAZH010000004.1"/>
</dbReference>
<accession>A0ABP7XDW4</accession>
<dbReference type="EMBL" id="BAAAZH010000004">
    <property type="protein sequence ID" value="GAA4110472.1"/>
    <property type="molecule type" value="Genomic_DNA"/>
</dbReference>
<sequence>MNVLRRPATAIVVLATLAAASTACASTAAQGAPSAVGTPASTSAGSSAGTSTGTSTETRVLGHRGVGRVHIGDSAREARKHGARLTGKPGDLCRPLVLPSSDPDAEPIHGYLARGLGVVALFASGDVRTPEGIGLGSTRKELEKAYPDVSAISDNGYRTVDLAGHRHYQFGMERGRRVFEMLVFDDRQPCFG</sequence>
<feature type="compositionally biased region" description="Low complexity" evidence="1">
    <location>
        <begin position="31"/>
        <end position="58"/>
    </location>
</feature>
<evidence type="ECO:0000313" key="3">
    <source>
        <dbReference type="EMBL" id="GAA4110472.1"/>
    </source>
</evidence>
<reference evidence="4" key="1">
    <citation type="journal article" date="2019" name="Int. J. Syst. Evol. Microbiol.">
        <title>The Global Catalogue of Microorganisms (GCM) 10K type strain sequencing project: providing services to taxonomists for standard genome sequencing and annotation.</title>
        <authorList>
            <consortium name="The Broad Institute Genomics Platform"/>
            <consortium name="The Broad Institute Genome Sequencing Center for Infectious Disease"/>
            <person name="Wu L."/>
            <person name="Ma J."/>
        </authorList>
    </citation>
    <scope>NUCLEOTIDE SEQUENCE [LARGE SCALE GENOMIC DNA]</scope>
    <source>
        <strain evidence="4">JCM 16703</strain>
    </source>
</reference>
<evidence type="ECO:0008006" key="5">
    <source>
        <dbReference type="Google" id="ProtNLM"/>
    </source>
</evidence>
<name>A0ABP7XDW4_9ACTN</name>